<dbReference type="Proteomes" id="UP000243081">
    <property type="component" value="Unassembled WGS sequence"/>
</dbReference>
<organism evidence="2 3">
    <name type="scientific">Cordyceps confragosa</name>
    <name type="common">Lecanicillium lecanii</name>
    <dbReference type="NCBI Taxonomy" id="2714763"/>
    <lineage>
        <taxon>Eukaryota</taxon>
        <taxon>Fungi</taxon>
        <taxon>Dikarya</taxon>
        <taxon>Ascomycota</taxon>
        <taxon>Pezizomycotina</taxon>
        <taxon>Sordariomycetes</taxon>
        <taxon>Hypocreomycetidae</taxon>
        <taxon>Hypocreales</taxon>
        <taxon>Cordycipitaceae</taxon>
        <taxon>Akanthomyces</taxon>
    </lineage>
</organism>
<gene>
    <name evidence="2" type="ORF">LLEC1_02065</name>
</gene>
<sequence>MSLGRAFAGHSMQHKLDMAQKYGFRGIELFYEDLEHVAKTMPGQSSATRLLAAARQVRQWCDHRKLEIICLQPFMDFGGLLDRKEQKKNLATIELWVELALILGTDLILFPSSFLSATQLSDDMTILIQVFQGAADVGLKQTPTVRFAFEALCWGTRVSAWEDSWRIVSAVNRPNFGLCVDTFNIAGGIFADPAAVNGCTGNADAAVEQSMERLMSQVDPSKIFLVQVADAERLERPLNERHAFYNAKQPARMSWSRNCRLFYGEEHLGGYLPVKRILQTVFHGLGYRGWMSFEVFHRKLAESDDTVPEYFAARATRSWAKLVRDLSLERKLPRREFDHVKERAVL</sequence>
<evidence type="ECO:0000313" key="3">
    <source>
        <dbReference type="Proteomes" id="UP000243081"/>
    </source>
</evidence>
<dbReference type="PANTHER" id="PTHR12110">
    <property type="entry name" value="HYDROXYPYRUVATE ISOMERASE"/>
    <property type="match status" value="1"/>
</dbReference>
<dbReference type="InterPro" id="IPR050312">
    <property type="entry name" value="IolE/XylAMocC-like"/>
</dbReference>
<dbReference type="EMBL" id="LUKN01001440">
    <property type="protein sequence ID" value="OAR00981.1"/>
    <property type="molecule type" value="Genomic_DNA"/>
</dbReference>
<dbReference type="OMA" id="HPFYNAE"/>
<accession>A0A179IH74</accession>
<dbReference type="AlphaFoldDB" id="A0A179IH74"/>
<protein>
    <recommendedName>
        <fullName evidence="1">Xylose isomerase-like TIM barrel domain-containing protein</fullName>
    </recommendedName>
</protein>
<dbReference type="Pfam" id="PF01261">
    <property type="entry name" value="AP_endonuc_2"/>
    <property type="match status" value="1"/>
</dbReference>
<dbReference type="InterPro" id="IPR036237">
    <property type="entry name" value="Xyl_isomerase-like_sf"/>
</dbReference>
<reference evidence="2 3" key="1">
    <citation type="submission" date="2016-03" db="EMBL/GenBank/DDBJ databases">
        <title>Fine-scale spatial genetic structure of a fungal parasite of coffee scale insects.</title>
        <authorList>
            <person name="Jackson D."/>
            <person name="Zemenick K.A."/>
            <person name="Malloure B."/>
            <person name="Quandt C.A."/>
            <person name="James T.Y."/>
        </authorList>
    </citation>
    <scope>NUCLEOTIDE SEQUENCE [LARGE SCALE GENOMIC DNA]</scope>
    <source>
        <strain evidence="2 3">UM487</strain>
    </source>
</reference>
<dbReference type="Gene3D" id="3.20.20.150">
    <property type="entry name" value="Divalent-metal-dependent TIM barrel enzymes"/>
    <property type="match status" value="1"/>
</dbReference>
<comment type="caution">
    <text evidence="2">The sequence shown here is derived from an EMBL/GenBank/DDBJ whole genome shotgun (WGS) entry which is preliminary data.</text>
</comment>
<evidence type="ECO:0000313" key="2">
    <source>
        <dbReference type="EMBL" id="OAR00981.1"/>
    </source>
</evidence>
<dbReference type="SUPFAM" id="SSF51658">
    <property type="entry name" value="Xylose isomerase-like"/>
    <property type="match status" value="1"/>
</dbReference>
<dbReference type="OrthoDB" id="5360893at2759"/>
<feature type="domain" description="Xylose isomerase-like TIM barrel" evidence="1">
    <location>
        <begin position="17"/>
        <end position="302"/>
    </location>
</feature>
<dbReference type="PANTHER" id="PTHR12110:SF21">
    <property type="entry name" value="XYLOSE ISOMERASE-LIKE TIM BARREL DOMAIN-CONTAINING PROTEIN"/>
    <property type="match status" value="1"/>
</dbReference>
<dbReference type="InterPro" id="IPR013022">
    <property type="entry name" value="Xyl_isomerase-like_TIM-brl"/>
</dbReference>
<name>A0A179IH74_CORDF</name>
<keyword evidence="3" id="KW-1185">Reference proteome</keyword>
<proteinExistence type="predicted"/>
<evidence type="ECO:0000259" key="1">
    <source>
        <dbReference type="Pfam" id="PF01261"/>
    </source>
</evidence>